<dbReference type="Proteomes" id="UP001241537">
    <property type="component" value="Unassembled WGS sequence"/>
</dbReference>
<sequence>MILTSENYFSFEADREYISVSQYKDFIGSMGKLGCEERALAKLSGQWEMPKTSALLVGSYVDAHFEGTLDVFKAQHPEIFTRSGDLKAEYRKANDIINRIERDELFMMAMSGAKQIIMTGEIGGAKWKCKIDSYIENIAIVDLKVMKSLTESFWVKDADRMDFMTYWGYDIQAAAYQEIVRQNTGKTLPFYIAAASKETEPDIGLYGFTDEELKEKLLEVEANTPKIVALKSGEVEPIRCERCDYCKHTKILKAPVHHSEILMEV</sequence>
<name>A0AAE3VCI1_9FIRM</name>
<dbReference type="GO" id="GO:0016787">
    <property type="term" value="F:hydrolase activity"/>
    <property type="evidence" value="ECO:0007669"/>
    <property type="project" value="UniProtKB-KW"/>
</dbReference>
<organism evidence="3 4">
    <name type="scientific">Moryella indoligenes</name>
    <dbReference type="NCBI Taxonomy" id="371674"/>
    <lineage>
        <taxon>Bacteria</taxon>
        <taxon>Bacillati</taxon>
        <taxon>Bacillota</taxon>
        <taxon>Clostridia</taxon>
        <taxon>Lachnospirales</taxon>
        <taxon>Lachnospiraceae</taxon>
        <taxon>Moryella</taxon>
    </lineage>
</organism>
<dbReference type="InterPro" id="IPR024432">
    <property type="entry name" value="Put_RecE_PDDEXK-like_dom"/>
</dbReference>
<accession>A0AAE3VCI1</accession>
<dbReference type="InterPro" id="IPR011604">
    <property type="entry name" value="PDDEXK-like_dom_sf"/>
</dbReference>
<dbReference type="AlphaFoldDB" id="A0AAE3VCI1"/>
<keyword evidence="1" id="KW-0378">Hydrolase</keyword>
<protein>
    <recommendedName>
        <fullName evidence="2">Putative exodeoxyribonuclease 8 PDDEXK-like domain-containing protein</fullName>
    </recommendedName>
</protein>
<evidence type="ECO:0000313" key="4">
    <source>
        <dbReference type="Proteomes" id="UP001241537"/>
    </source>
</evidence>
<dbReference type="EMBL" id="JAUSTO010000029">
    <property type="protein sequence ID" value="MDQ0153660.1"/>
    <property type="molecule type" value="Genomic_DNA"/>
</dbReference>
<dbReference type="Pfam" id="PF12684">
    <property type="entry name" value="DUF3799"/>
    <property type="match status" value="1"/>
</dbReference>
<keyword evidence="4" id="KW-1185">Reference proteome</keyword>
<dbReference type="Gene3D" id="3.90.320.10">
    <property type="match status" value="1"/>
</dbReference>
<dbReference type="RefSeq" id="WP_307255538.1">
    <property type="nucleotide sequence ID" value="NZ_JAUSTO010000029.1"/>
</dbReference>
<evidence type="ECO:0000256" key="1">
    <source>
        <dbReference type="ARBA" id="ARBA00022801"/>
    </source>
</evidence>
<evidence type="ECO:0000313" key="3">
    <source>
        <dbReference type="EMBL" id="MDQ0153660.1"/>
    </source>
</evidence>
<evidence type="ECO:0000259" key="2">
    <source>
        <dbReference type="Pfam" id="PF12684"/>
    </source>
</evidence>
<gene>
    <name evidence="3" type="ORF">J2S20_002382</name>
</gene>
<comment type="caution">
    <text evidence="3">The sequence shown here is derived from an EMBL/GenBank/DDBJ whole genome shotgun (WGS) entry which is preliminary data.</text>
</comment>
<feature type="domain" description="Putative exodeoxyribonuclease 8 PDDEXK-like" evidence="2">
    <location>
        <begin position="19"/>
        <end position="249"/>
    </location>
</feature>
<reference evidence="3" key="1">
    <citation type="submission" date="2023-07" db="EMBL/GenBank/DDBJ databases">
        <title>Genomic Encyclopedia of Type Strains, Phase IV (KMG-IV): sequencing the most valuable type-strain genomes for metagenomic binning, comparative biology and taxonomic classification.</title>
        <authorList>
            <person name="Goeker M."/>
        </authorList>
    </citation>
    <scope>NUCLEOTIDE SEQUENCE</scope>
    <source>
        <strain evidence="3">DSM 19659</strain>
    </source>
</reference>
<proteinExistence type="predicted"/>